<accession>A0A0V1D2X9</accession>
<dbReference type="EMBL" id="JYDI01000050">
    <property type="protein sequence ID" value="KRY55835.1"/>
    <property type="molecule type" value="Genomic_DNA"/>
</dbReference>
<evidence type="ECO:0000313" key="1">
    <source>
        <dbReference type="EMBL" id="KRY55835.1"/>
    </source>
</evidence>
<proteinExistence type="predicted"/>
<dbReference type="Proteomes" id="UP000054653">
    <property type="component" value="Unassembled WGS sequence"/>
</dbReference>
<evidence type="ECO:0000313" key="2">
    <source>
        <dbReference type="Proteomes" id="UP000054653"/>
    </source>
</evidence>
<organism evidence="1 2">
    <name type="scientific">Trichinella britovi</name>
    <name type="common">Parasitic roundworm</name>
    <dbReference type="NCBI Taxonomy" id="45882"/>
    <lineage>
        <taxon>Eukaryota</taxon>
        <taxon>Metazoa</taxon>
        <taxon>Ecdysozoa</taxon>
        <taxon>Nematoda</taxon>
        <taxon>Enoplea</taxon>
        <taxon>Dorylaimia</taxon>
        <taxon>Trichinellida</taxon>
        <taxon>Trichinellidae</taxon>
        <taxon>Trichinella</taxon>
    </lineage>
</organism>
<dbReference type="AlphaFoldDB" id="A0A0V1D2X9"/>
<protein>
    <submittedName>
        <fullName evidence="1">Uncharacterized protein</fullName>
    </submittedName>
</protein>
<gene>
    <name evidence="1" type="ORF">T03_51</name>
</gene>
<sequence>MNKIENLPSQLALETEQHLRQYKLLLRQFKKKFLIFKIEISFCKCLPPLGNTLPFTSALQLFIIK</sequence>
<keyword evidence="2" id="KW-1185">Reference proteome</keyword>
<reference evidence="1 2" key="1">
    <citation type="submission" date="2015-01" db="EMBL/GenBank/DDBJ databases">
        <title>Evolution of Trichinella species and genotypes.</title>
        <authorList>
            <person name="Korhonen P.K."/>
            <person name="Edoardo P."/>
            <person name="Giuseppe L.R."/>
            <person name="Gasser R.B."/>
        </authorList>
    </citation>
    <scope>NUCLEOTIDE SEQUENCE [LARGE SCALE GENOMIC DNA]</scope>
    <source>
        <strain evidence="1">ISS120</strain>
    </source>
</reference>
<comment type="caution">
    <text evidence="1">The sequence shown here is derived from an EMBL/GenBank/DDBJ whole genome shotgun (WGS) entry which is preliminary data.</text>
</comment>
<name>A0A0V1D2X9_TRIBR</name>